<feature type="domain" description="Glycosyltransferase subfamily 4-like N-terminal" evidence="3">
    <location>
        <begin position="95"/>
        <end position="194"/>
    </location>
</feature>
<organism evidence="5 11">
    <name type="scientific">Phocaeicola vulgatus</name>
    <name type="common">Bacteroides vulgatus</name>
    <dbReference type="NCBI Taxonomy" id="821"/>
    <lineage>
        <taxon>Bacteria</taxon>
        <taxon>Pseudomonadati</taxon>
        <taxon>Bacteroidota</taxon>
        <taxon>Bacteroidia</taxon>
        <taxon>Bacteroidales</taxon>
        <taxon>Bacteroidaceae</taxon>
        <taxon>Phocaeicola</taxon>
    </lineage>
</organism>
<reference evidence="7 13" key="3">
    <citation type="submission" date="2020-04" db="EMBL/GenBank/DDBJ databases">
        <title>A novel gut-associated lysogenic phage, Bacteroides phage BV01, alters the host transcriptome and bile acid metabolism in Bacteroides vulgatus.</title>
        <authorList>
            <person name="Campbell D.E."/>
            <person name="Ly L."/>
            <person name="Ridlon J.M."/>
            <person name="Hsiao A."/>
            <person name="Degnan P.H."/>
        </authorList>
    </citation>
    <scope>NUCLEOTIDE SEQUENCE [LARGE SCALE GENOMIC DNA]</scope>
    <source>
        <strain evidence="7 13">VPI-4506</strain>
    </source>
</reference>
<evidence type="ECO:0000313" key="5">
    <source>
        <dbReference type="EMBL" id="KAB6690839.1"/>
    </source>
</evidence>
<dbReference type="Proteomes" id="UP000285469">
    <property type="component" value="Unassembled WGS sequence"/>
</dbReference>
<reference evidence="8 9" key="1">
    <citation type="submission" date="2018-08" db="EMBL/GenBank/DDBJ databases">
        <title>A genome reference for cultivated species of the human gut microbiota.</title>
        <authorList>
            <person name="Zou Y."/>
            <person name="Xue W."/>
            <person name="Luo G."/>
        </authorList>
    </citation>
    <scope>NUCLEOTIDE SEQUENCE [LARGE SCALE GENOMIC DNA]</scope>
    <source>
        <strain evidence="8 9">AF12-25</strain>
    </source>
</reference>
<gene>
    <name evidence="8" type="ORF">DWV70_18925</name>
    <name evidence="6" type="ORF">GAY17_15270</name>
    <name evidence="4" type="ORF">GAZ76_05120</name>
    <name evidence="5" type="ORF">GAZ92_14660</name>
    <name evidence="7" type="ORF">HKQ54_09530</name>
</gene>
<reference evidence="10 11" key="2">
    <citation type="journal article" date="2019" name="Nat. Med.">
        <title>A library of human gut bacterial isolates paired with longitudinal multiomics data enables mechanistic microbiome research.</title>
        <authorList>
            <person name="Poyet M."/>
            <person name="Groussin M."/>
            <person name="Gibbons S.M."/>
            <person name="Avila-Pacheco J."/>
            <person name="Jiang X."/>
            <person name="Kearney S.M."/>
            <person name="Perrotta A.R."/>
            <person name="Berdy B."/>
            <person name="Zhao S."/>
            <person name="Lieberman T.D."/>
            <person name="Swanson P.K."/>
            <person name="Smith M."/>
            <person name="Roesemann S."/>
            <person name="Alexander J.E."/>
            <person name="Rich S.A."/>
            <person name="Livny J."/>
            <person name="Vlamakis H."/>
            <person name="Clish C."/>
            <person name="Bullock K."/>
            <person name="Deik A."/>
            <person name="Scott J."/>
            <person name="Pierce K.A."/>
            <person name="Xavier R.J."/>
            <person name="Alm E.J."/>
        </authorList>
    </citation>
    <scope>NUCLEOTIDE SEQUENCE [LARGE SCALE GENOMIC DNA]</scope>
    <source>
        <strain evidence="6 10">BIOML-A82</strain>
        <strain evidence="5 11">BIOML-A85</strain>
        <strain evidence="4 12">BIOML-A93</strain>
    </source>
</reference>
<dbReference type="SUPFAM" id="SSF53756">
    <property type="entry name" value="UDP-Glycosyltransferase/glycogen phosphorylase"/>
    <property type="match status" value="1"/>
</dbReference>
<evidence type="ECO:0000313" key="9">
    <source>
        <dbReference type="Proteomes" id="UP000285469"/>
    </source>
</evidence>
<dbReference type="Pfam" id="PF00534">
    <property type="entry name" value="Glycos_transf_1"/>
    <property type="match status" value="1"/>
</dbReference>
<dbReference type="EMBL" id="WDAG01000004">
    <property type="protein sequence ID" value="KAB6662072.1"/>
    <property type="molecule type" value="Genomic_DNA"/>
</dbReference>
<evidence type="ECO:0000313" key="8">
    <source>
        <dbReference type="EMBL" id="RGW44842.1"/>
    </source>
</evidence>
<dbReference type="EMBL" id="QSAI01000045">
    <property type="protein sequence ID" value="RGW44842.1"/>
    <property type="molecule type" value="Genomic_DNA"/>
</dbReference>
<dbReference type="EMBL" id="WCZV01000021">
    <property type="protein sequence ID" value="KAB6698198.1"/>
    <property type="molecule type" value="Genomic_DNA"/>
</dbReference>
<dbReference type="InterPro" id="IPR028098">
    <property type="entry name" value="Glyco_trans_4-like_N"/>
</dbReference>
<dbReference type="Pfam" id="PF13439">
    <property type="entry name" value="Glyco_transf_4"/>
    <property type="match status" value="1"/>
</dbReference>
<dbReference type="CDD" id="cd03809">
    <property type="entry name" value="GT4_MtfB-like"/>
    <property type="match status" value="1"/>
</dbReference>
<dbReference type="Proteomes" id="UP000470952">
    <property type="component" value="Unassembled WGS sequence"/>
</dbReference>
<evidence type="ECO:0000313" key="10">
    <source>
        <dbReference type="Proteomes" id="UP000437380"/>
    </source>
</evidence>
<evidence type="ECO:0000313" key="4">
    <source>
        <dbReference type="EMBL" id="KAB6662072.1"/>
    </source>
</evidence>
<dbReference type="RefSeq" id="WP_117710031.1">
    <property type="nucleotide sequence ID" value="NZ_CP072234.1"/>
</dbReference>
<evidence type="ECO:0000313" key="7">
    <source>
        <dbReference type="EMBL" id="NMW36372.1"/>
    </source>
</evidence>
<accession>A0A397WLZ8</accession>
<dbReference type="EMBL" id="JABDSH010000074">
    <property type="protein sequence ID" value="NMW36372.1"/>
    <property type="molecule type" value="Genomic_DNA"/>
</dbReference>
<dbReference type="AlphaFoldDB" id="A0A397WLZ8"/>
<evidence type="ECO:0000313" key="12">
    <source>
        <dbReference type="Proteomes" id="UP000470952"/>
    </source>
</evidence>
<dbReference type="PANTHER" id="PTHR46401:SF2">
    <property type="entry name" value="GLYCOSYLTRANSFERASE WBBK-RELATED"/>
    <property type="match status" value="1"/>
</dbReference>
<protein>
    <submittedName>
        <fullName evidence="8">Glycosyltransferase family 1 protein</fullName>
    </submittedName>
    <submittedName>
        <fullName evidence="5">Glycosyltransferase family 4 protein</fullName>
    </submittedName>
</protein>
<name>A0A397WLZ8_PHOVU</name>
<dbReference type="Proteomes" id="UP000470777">
    <property type="component" value="Unassembled WGS sequence"/>
</dbReference>
<dbReference type="InterPro" id="IPR001296">
    <property type="entry name" value="Glyco_trans_1"/>
</dbReference>
<feature type="domain" description="Glycosyl transferase family 1" evidence="2">
    <location>
        <begin position="210"/>
        <end position="360"/>
    </location>
</feature>
<sequence>MRILYDYQAFLMQSHGGVSKCFVELISNLPDHVQFQIGIKESDNIYLEESGLVPNLCKCSKTVNNFIFNHNFRGKSRLFNWINANIHFYRSSLNINRNYAIELIKQTDYDVFHPTFFDPYFLNVLGNKPFVLTVHDMMPELFPQYYSTNDGQIINKRLLSQKASHIITVSEQTKKDLIRILHIPDDKISVVYHGSPINRGKFFPAIISGKYLLYVGGRFTYKNFLLFIKSFAEISQYYLDLKVVFTGEPFTKKEMKLIKSLNIYDRVIHLFVNDSQMCNLYQHATAFIYPSLYEGFGLPILEAFTNECPVLLNKKSCFPEIAGEAALYFCLDDFENTLSPILMDFLKHEEKYSGMLRKRGRERLKYFSWKDSANRLSAIYESVL</sequence>
<dbReference type="Gene3D" id="3.40.50.2000">
    <property type="entry name" value="Glycogen Phosphorylase B"/>
    <property type="match status" value="2"/>
</dbReference>
<evidence type="ECO:0000259" key="3">
    <source>
        <dbReference type="Pfam" id="PF13439"/>
    </source>
</evidence>
<dbReference type="PANTHER" id="PTHR46401">
    <property type="entry name" value="GLYCOSYLTRANSFERASE WBBK-RELATED"/>
    <property type="match status" value="1"/>
</dbReference>
<proteinExistence type="predicted"/>
<dbReference type="GO" id="GO:0016757">
    <property type="term" value="F:glycosyltransferase activity"/>
    <property type="evidence" value="ECO:0007669"/>
    <property type="project" value="InterPro"/>
</dbReference>
<evidence type="ECO:0000313" key="6">
    <source>
        <dbReference type="EMBL" id="KAB6698198.1"/>
    </source>
</evidence>
<dbReference type="GO" id="GO:0009103">
    <property type="term" value="P:lipopolysaccharide biosynthetic process"/>
    <property type="evidence" value="ECO:0007669"/>
    <property type="project" value="TreeGrafter"/>
</dbReference>
<evidence type="ECO:0000313" key="13">
    <source>
        <dbReference type="Proteomes" id="UP000555193"/>
    </source>
</evidence>
<evidence type="ECO:0000259" key="2">
    <source>
        <dbReference type="Pfam" id="PF00534"/>
    </source>
</evidence>
<evidence type="ECO:0000256" key="1">
    <source>
        <dbReference type="ARBA" id="ARBA00022679"/>
    </source>
</evidence>
<evidence type="ECO:0000313" key="11">
    <source>
        <dbReference type="Proteomes" id="UP000470777"/>
    </source>
</evidence>
<dbReference type="Proteomes" id="UP000555193">
    <property type="component" value="Unassembled WGS sequence"/>
</dbReference>
<dbReference type="Proteomes" id="UP000437380">
    <property type="component" value="Unassembled WGS sequence"/>
</dbReference>
<comment type="caution">
    <text evidence="5">The sequence shown here is derived from an EMBL/GenBank/DDBJ whole genome shotgun (WGS) entry which is preliminary data.</text>
</comment>
<keyword evidence="1 4" id="KW-0808">Transferase</keyword>
<dbReference type="EMBL" id="WCZY01000021">
    <property type="protein sequence ID" value="KAB6690839.1"/>
    <property type="molecule type" value="Genomic_DNA"/>
</dbReference>